<evidence type="ECO:0000313" key="2">
    <source>
        <dbReference type="EMBL" id="OLP52416.1"/>
    </source>
</evidence>
<protein>
    <submittedName>
        <fullName evidence="2">Uncharacterized protein</fullName>
    </submittedName>
</protein>
<dbReference type="RefSeq" id="WP_075612479.1">
    <property type="nucleotide sequence ID" value="NZ_JACIED010000011.1"/>
</dbReference>
<dbReference type="OrthoDB" id="8389210at2"/>
<organism evidence="2 3">
    <name type="scientific">Allorhizobium taibaishanense</name>
    <dbReference type="NCBI Taxonomy" id="887144"/>
    <lineage>
        <taxon>Bacteria</taxon>
        <taxon>Pseudomonadati</taxon>
        <taxon>Pseudomonadota</taxon>
        <taxon>Alphaproteobacteria</taxon>
        <taxon>Hyphomicrobiales</taxon>
        <taxon>Rhizobiaceae</taxon>
        <taxon>Rhizobium/Agrobacterium group</taxon>
        <taxon>Allorhizobium</taxon>
    </lineage>
</organism>
<comment type="caution">
    <text evidence="2">The sequence shown here is derived from an EMBL/GenBank/DDBJ whole genome shotgun (WGS) entry which is preliminary data.</text>
</comment>
<dbReference type="Proteomes" id="UP000544107">
    <property type="component" value="Unassembled WGS sequence"/>
</dbReference>
<proteinExistence type="predicted"/>
<dbReference type="AlphaFoldDB" id="A0A1Q9AC37"/>
<reference evidence="1 4" key="2">
    <citation type="submission" date="2020-08" db="EMBL/GenBank/DDBJ databases">
        <title>Genomic Encyclopedia of Type Strains, Phase IV (KMG-IV): sequencing the most valuable type-strain genomes for metagenomic binning, comparative biology and taxonomic classification.</title>
        <authorList>
            <person name="Goeker M."/>
        </authorList>
    </citation>
    <scope>NUCLEOTIDE SEQUENCE [LARGE SCALE GENOMIC DNA]</scope>
    <source>
        <strain evidence="1 4">DSM 100021</strain>
    </source>
</reference>
<keyword evidence="3" id="KW-1185">Reference proteome</keyword>
<reference evidence="2 3" key="1">
    <citation type="submission" date="2016-09" db="EMBL/GenBank/DDBJ databases">
        <title>Rhizobium oryziradicis sp. nov., isolated from the root of rice.</title>
        <authorList>
            <person name="Zhao J."/>
            <person name="Zhang X."/>
        </authorList>
    </citation>
    <scope>NUCLEOTIDE SEQUENCE [LARGE SCALE GENOMIC DNA]</scope>
    <source>
        <strain evidence="2 3">14971</strain>
    </source>
</reference>
<name>A0A1Q9AC37_9HYPH</name>
<dbReference type="EMBL" id="MKIN01000013">
    <property type="protein sequence ID" value="OLP52416.1"/>
    <property type="molecule type" value="Genomic_DNA"/>
</dbReference>
<sequence>MTPEYTADDADWRLVVRGVKVRGTPEGRTLVKKAILQASGIPLRVREARRRLLILTTSASRGRPTMIEGECGLICMIALDDLVDIVVERGPTLAQVMDAAALGPRMSIGAES</sequence>
<dbReference type="EMBL" id="JACIED010000011">
    <property type="protein sequence ID" value="MBB4010673.1"/>
    <property type="molecule type" value="Genomic_DNA"/>
</dbReference>
<dbReference type="Proteomes" id="UP000185598">
    <property type="component" value="Unassembled WGS sequence"/>
</dbReference>
<gene>
    <name evidence="2" type="ORF">BJF91_15285</name>
    <name evidence="1" type="ORF">GGQ71_004975</name>
</gene>
<evidence type="ECO:0000313" key="4">
    <source>
        <dbReference type="Proteomes" id="UP000544107"/>
    </source>
</evidence>
<evidence type="ECO:0000313" key="1">
    <source>
        <dbReference type="EMBL" id="MBB4010673.1"/>
    </source>
</evidence>
<accession>A0A1Q9AC37</accession>
<dbReference type="STRING" id="887144.BJF91_15285"/>
<evidence type="ECO:0000313" key="3">
    <source>
        <dbReference type="Proteomes" id="UP000185598"/>
    </source>
</evidence>